<organism evidence="3 4">
    <name type="scientific">Ktedonobacter racemifer DSM 44963</name>
    <dbReference type="NCBI Taxonomy" id="485913"/>
    <lineage>
        <taxon>Bacteria</taxon>
        <taxon>Bacillati</taxon>
        <taxon>Chloroflexota</taxon>
        <taxon>Ktedonobacteria</taxon>
        <taxon>Ktedonobacterales</taxon>
        <taxon>Ktedonobacteraceae</taxon>
        <taxon>Ktedonobacter</taxon>
    </lineage>
</organism>
<dbReference type="InterPro" id="IPR014729">
    <property type="entry name" value="Rossmann-like_a/b/a_fold"/>
</dbReference>
<dbReference type="PRINTS" id="PR01438">
    <property type="entry name" value="UNVRSLSTRESS"/>
</dbReference>
<dbReference type="InterPro" id="IPR006016">
    <property type="entry name" value="UspA"/>
</dbReference>
<accession>D6TTW9</accession>
<dbReference type="InterPro" id="IPR006015">
    <property type="entry name" value="Universal_stress_UspA"/>
</dbReference>
<dbReference type="Pfam" id="PF00582">
    <property type="entry name" value="Usp"/>
    <property type="match status" value="2"/>
</dbReference>
<dbReference type="SUPFAM" id="SSF52402">
    <property type="entry name" value="Adenine nucleotide alpha hydrolases-like"/>
    <property type="match status" value="2"/>
</dbReference>
<proteinExistence type="inferred from homology"/>
<dbReference type="PANTHER" id="PTHR46268">
    <property type="entry name" value="STRESS RESPONSE PROTEIN NHAX"/>
    <property type="match status" value="1"/>
</dbReference>
<dbReference type="CDD" id="cd00293">
    <property type="entry name" value="USP-like"/>
    <property type="match status" value="2"/>
</dbReference>
<dbReference type="PANTHER" id="PTHR46268:SF6">
    <property type="entry name" value="UNIVERSAL STRESS PROTEIN UP12"/>
    <property type="match status" value="1"/>
</dbReference>
<protein>
    <submittedName>
        <fullName evidence="3">UspA domain protein</fullName>
    </submittedName>
</protein>
<dbReference type="InParanoid" id="D6TTW9"/>
<comment type="similarity">
    <text evidence="1">Belongs to the universal stress protein A family.</text>
</comment>
<evidence type="ECO:0000256" key="1">
    <source>
        <dbReference type="ARBA" id="ARBA00008791"/>
    </source>
</evidence>
<keyword evidence="4" id="KW-1185">Reference proteome</keyword>
<dbReference type="EMBL" id="ADVG01000003">
    <property type="protein sequence ID" value="EFH83870.1"/>
    <property type="molecule type" value="Genomic_DNA"/>
</dbReference>
<dbReference type="AlphaFoldDB" id="D6TTW9"/>
<dbReference type="Gene3D" id="3.40.50.620">
    <property type="entry name" value="HUPs"/>
    <property type="match status" value="2"/>
</dbReference>
<evidence type="ECO:0000313" key="4">
    <source>
        <dbReference type="Proteomes" id="UP000004508"/>
    </source>
</evidence>
<evidence type="ECO:0000259" key="2">
    <source>
        <dbReference type="Pfam" id="PF00582"/>
    </source>
</evidence>
<dbReference type="OrthoDB" id="9808582at2"/>
<comment type="caution">
    <text evidence="3">The sequence shown here is derived from an EMBL/GenBank/DDBJ whole genome shotgun (WGS) entry which is preliminary data.</text>
</comment>
<reference evidence="3 4" key="1">
    <citation type="journal article" date="2011" name="Stand. Genomic Sci.">
        <title>Non-contiguous finished genome sequence and contextual data of the filamentous soil bacterium Ktedonobacter racemifer type strain (SOSP1-21).</title>
        <authorList>
            <person name="Chang Y.J."/>
            <person name="Land M."/>
            <person name="Hauser L."/>
            <person name="Chertkov O."/>
            <person name="Del Rio T.G."/>
            <person name="Nolan M."/>
            <person name="Copeland A."/>
            <person name="Tice H."/>
            <person name="Cheng J.F."/>
            <person name="Lucas S."/>
            <person name="Han C."/>
            <person name="Goodwin L."/>
            <person name="Pitluck S."/>
            <person name="Ivanova N."/>
            <person name="Ovchinikova G."/>
            <person name="Pati A."/>
            <person name="Chen A."/>
            <person name="Palaniappan K."/>
            <person name="Mavromatis K."/>
            <person name="Liolios K."/>
            <person name="Brettin T."/>
            <person name="Fiebig A."/>
            <person name="Rohde M."/>
            <person name="Abt B."/>
            <person name="Goker M."/>
            <person name="Detter J.C."/>
            <person name="Woyke T."/>
            <person name="Bristow J."/>
            <person name="Eisen J.A."/>
            <person name="Markowitz V."/>
            <person name="Hugenholtz P."/>
            <person name="Kyrpides N.C."/>
            <person name="Klenk H.P."/>
            <person name="Lapidus A."/>
        </authorList>
    </citation>
    <scope>NUCLEOTIDE SEQUENCE [LARGE SCALE GENOMIC DNA]</scope>
    <source>
        <strain evidence="4">DSM 44963</strain>
    </source>
</reference>
<feature type="domain" description="UspA" evidence="2">
    <location>
        <begin position="174"/>
        <end position="315"/>
    </location>
</feature>
<sequence>MINGLFMRGMVMIERILVPLDGSARSEEALAIAGRLARATGASLLLMRVITPEQFHMHLHTDVSEYMLEQMRKMYLEEAETYLKQVMASSRLQGIRASSKVVVGLPGDCILRQAQEYDAQLIVMCSQGGVREEGVRWLMGSVAQYVERQSAVPVLLVRDERLFAASQKGEAPGILVALDGSPYAETTLVPAAELAQALAWPQPGRIHLMYAVKVPSATEEPGEAQEEAATYLKACQERFQTGDLKQYGLKVVSSIVTYRPGEPLWQKILATSCHDTQCDIIAMATHGREGLPRLRQGSVTEDVLQASSQPLLIVRPQLADIEHVTQASKAKHQQEAP</sequence>
<evidence type="ECO:0000313" key="3">
    <source>
        <dbReference type="EMBL" id="EFH83870.1"/>
    </source>
</evidence>
<feature type="domain" description="UspA" evidence="2">
    <location>
        <begin position="12"/>
        <end position="158"/>
    </location>
</feature>
<dbReference type="eggNOG" id="COG0589">
    <property type="taxonomic scope" value="Bacteria"/>
</dbReference>
<gene>
    <name evidence="3" type="ORF">Krac_4871</name>
</gene>
<dbReference type="Proteomes" id="UP000004508">
    <property type="component" value="Unassembled WGS sequence"/>
</dbReference>
<name>D6TTW9_KTERA</name>